<evidence type="ECO:0000256" key="9">
    <source>
        <dbReference type="ARBA" id="ARBA00022777"/>
    </source>
</evidence>
<evidence type="ECO:0000256" key="7">
    <source>
        <dbReference type="ARBA" id="ARBA00022692"/>
    </source>
</evidence>
<dbReference type="SUPFAM" id="SSF47384">
    <property type="entry name" value="Homodimeric domain of signal transducing histidine kinase"/>
    <property type="match status" value="1"/>
</dbReference>
<keyword evidence="13 14" id="KW-0472">Membrane</keyword>
<comment type="caution">
    <text evidence="17">The sequence shown here is derived from an EMBL/GenBank/DDBJ whole genome shotgun (WGS) entry which is preliminary data.</text>
</comment>
<organism evidence="17 18">
    <name type="scientific">Heyndrickxia oleronia</name>
    <dbReference type="NCBI Taxonomy" id="38875"/>
    <lineage>
        <taxon>Bacteria</taxon>
        <taxon>Bacillati</taxon>
        <taxon>Bacillota</taxon>
        <taxon>Bacilli</taxon>
        <taxon>Bacillales</taxon>
        <taxon>Bacillaceae</taxon>
        <taxon>Heyndrickxia</taxon>
    </lineage>
</organism>
<evidence type="ECO:0000256" key="10">
    <source>
        <dbReference type="ARBA" id="ARBA00022840"/>
    </source>
</evidence>
<dbReference type="Pfam" id="PF00672">
    <property type="entry name" value="HAMP"/>
    <property type="match status" value="1"/>
</dbReference>
<evidence type="ECO:0000256" key="11">
    <source>
        <dbReference type="ARBA" id="ARBA00022989"/>
    </source>
</evidence>
<dbReference type="GO" id="GO:0000155">
    <property type="term" value="F:phosphorelay sensor kinase activity"/>
    <property type="evidence" value="ECO:0007669"/>
    <property type="project" value="InterPro"/>
</dbReference>
<evidence type="ECO:0000256" key="2">
    <source>
        <dbReference type="ARBA" id="ARBA00004651"/>
    </source>
</evidence>
<protein>
    <recommendedName>
        <fullName evidence="3">histidine kinase</fullName>
        <ecNumber evidence="3">2.7.13.3</ecNumber>
    </recommendedName>
</protein>
<comment type="subcellular location">
    <subcellularLocation>
        <location evidence="2">Cell membrane</location>
        <topology evidence="2">Multi-pass membrane protein</topology>
    </subcellularLocation>
</comment>
<gene>
    <name evidence="17" type="ORF">BWZ43_11155</name>
</gene>
<dbReference type="GO" id="GO:0005886">
    <property type="term" value="C:plasma membrane"/>
    <property type="evidence" value="ECO:0007669"/>
    <property type="project" value="UniProtKB-SubCell"/>
</dbReference>
<dbReference type="EC" id="2.7.13.3" evidence="3"/>
<dbReference type="PRINTS" id="PR00344">
    <property type="entry name" value="BCTRLSENSOR"/>
</dbReference>
<name>A0A8E2LEZ4_9BACI</name>
<keyword evidence="4" id="KW-1003">Cell membrane</keyword>
<keyword evidence="6" id="KW-0808">Transferase</keyword>
<dbReference type="SMART" id="SM00387">
    <property type="entry name" value="HATPase_c"/>
    <property type="match status" value="1"/>
</dbReference>
<feature type="domain" description="HAMP" evidence="16">
    <location>
        <begin position="153"/>
        <end position="205"/>
    </location>
</feature>
<dbReference type="EMBL" id="MTLA01000122">
    <property type="protein sequence ID" value="OOP68287.1"/>
    <property type="molecule type" value="Genomic_DNA"/>
</dbReference>
<dbReference type="InterPro" id="IPR050398">
    <property type="entry name" value="HssS/ArlS-like"/>
</dbReference>
<evidence type="ECO:0000256" key="6">
    <source>
        <dbReference type="ARBA" id="ARBA00022679"/>
    </source>
</evidence>
<evidence type="ECO:0000256" key="14">
    <source>
        <dbReference type="SAM" id="Phobius"/>
    </source>
</evidence>
<evidence type="ECO:0000256" key="8">
    <source>
        <dbReference type="ARBA" id="ARBA00022741"/>
    </source>
</evidence>
<keyword evidence="12" id="KW-0902">Two-component regulatory system</keyword>
<evidence type="ECO:0000256" key="13">
    <source>
        <dbReference type="ARBA" id="ARBA00023136"/>
    </source>
</evidence>
<dbReference type="CDD" id="cd00082">
    <property type="entry name" value="HisKA"/>
    <property type="match status" value="1"/>
</dbReference>
<evidence type="ECO:0000259" key="16">
    <source>
        <dbReference type="PROSITE" id="PS50885"/>
    </source>
</evidence>
<evidence type="ECO:0000259" key="15">
    <source>
        <dbReference type="PROSITE" id="PS50109"/>
    </source>
</evidence>
<dbReference type="InterPro" id="IPR036097">
    <property type="entry name" value="HisK_dim/P_sf"/>
</dbReference>
<evidence type="ECO:0000256" key="4">
    <source>
        <dbReference type="ARBA" id="ARBA00022475"/>
    </source>
</evidence>
<keyword evidence="5" id="KW-0597">Phosphoprotein</keyword>
<dbReference type="AlphaFoldDB" id="A0A8E2LEZ4"/>
<evidence type="ECO:0000256" key="3">
    <source>
        <dbReference type="ARBA" id="ARBA00012438"/>
    </source>
</evidence>
<dbReference type="RefSeq" id="WP_078110186.1">
    <property type="nucleotide sequence ID" value="NZ_CP065424.1"/>
</dbReference>
<dbReference type="InterPro" id="IPR003594">
    <property type="entry name" value="HATPase_dom"/>
</dbReference>
<evidence type="ECO:0000256" key="5">
    <source>
        <dbReference type="ARBA" id="ARBA00022553"/>
    </source>
</evidence>
<dbReference type="InterPro" id="IPR004358">
    <property type="entry name" value="Sig_transdc_His_kin-like_C"/>
</dbReference>
<evidence type="ECO:0000313" key="18">
    <source>
        <dbReference type="Proteomes" id="UP000189761"/>
    </source>
</evidence>
<dbReference type="SUPFAM" id="SSF55874">
    <property type="entry name" value="ATPase domain of HSP90 chaperone/DNA topoisomerase II/histidine kinase"/>
    <property type="match status" value="1"/>
</dbReference>
<dbReference type="Gene3D" id="1.10.287.130">
    <property type="match status" value="1"/>
</dbReference>
<proteinExistence type="predicted"/>
<keyword evidence="9 17" id="KW-0418">Kinase</keyword>
<dbReference type="InterPro" id="IPR036890">
    <property type="entry name" value="HATPase_C_sf"/>
</dbReference>
<dbReference type="Gene3D" id="3.30.565.10">
    <property type="entry name" value="Histidine kinase-like ATPase, C-terminal domain"/>
    <property type="match status" value="1"/>
</dbReference>
<dbReference type="CDD" id="cd00075">
    <property type="entry name" value="HATPase"/>
    <property type="match status" value="1"/>
</dbReference>
<dbReference type="PROSITE" id="PS50885">
    <property type="entry name" value="HAMP"/>
    <property type="match status" value="1"/>
</dbReference>
<dbReference type="CDD" id="cd06225">
    <property type="entry name" value="HAMP"/>
    <property type="match status" value="1"/>
</dbReference>
<evidence type="ECO:0000256" key="1">
    <source>
        <dbReference type="ARBA" id="ARBA00000085"/>
    </source>
</evidence>
<accession>A0A8E2LEZ4</accession>
<comment type="catalytic activity">
    <reaction evidence="1">
        <text>ATP + protein L-histidine = ADP + protein N-phospho-L-histidine.</text>
        <dbReference type="EC" id="2.7.13.3"/>
    </reaction>
</comment>
<dbReference type="Proteomes" id="UP000189761">
    <property type="component" value="Unassembled WGS sequence"/>
</dbReference>
<dbReference type="InterPro" id="IPR005467">
    <property type="entry name" value="His_kinase_dom"/>
</dbReference>
<dbReference type="InterPro" id="IPR003660">
    <property type="entry name" value="HAMP_dom"/>
</dbReference>
<keyword evidence="18" id="KW-1185">Reference proteome</keyword>
<evidence type="ECO:0000256" key="12">
    <source>
        <dbReference type="ARBA" id="ARBA00023012"/>
    </source>
</evidence>
<dbReference type="InterPro" id="IPR003661">
    <property type="entry name" value="HisK_dim/P_dom"/>
</dbReference>
<keyword evidence="10" id="KW-0067">ATP-binding</keyword>
<dbReference type="SMART" id="SM00388">
    <property type="entry name" value="HisKA"/>
    <property type="match status" value="1"/>
</dbReference>
<evidence type="ECO:0000313" key="17">
    <source>
        <dbReference type="EMBL" id="OOP68287.1"/>
    </source>
</evidence>
<dbReference type="PROSITE" id="PS50109">
    <property type="entry name" value="HIS_KIN"/>
    <property type="match status" value="1"/>
</dbReference>
<dbReference type="FunFam" id="3.30.565.10:FF:000006">
    <property type="entry name" value="Sensor histidine kinase WalK"/>
    <property type="match status" value="1"/>
</dbReference>
<feature type="transmembrane region" description="Helical" evidence="14">
    <location>
        <begin position="131"/>
        <end position="149"/>
    </location>
</feature>
<keyword evidence="8" id="KW-0547">Nucleotide-binding</keyword>
<reference evidence="17 18" key="1">
    <citation type="submission" date="2017-01" db="EMBL/GenBank/DDBJ databases">
        <title>Draft genome sequence of Bacillus oleronius.</title>
        <authorList>
            <person name="Allam M."/>
        </authorList>
    </citation>
    <scope>NUCLEOTIDE SEQUENCE [LARGE SCALE GENOMIC DNA]</scope>
    <source>
        <strain evidence="17 18">DSM 9356</strain>
    </source>
</reference>
<dbReference type="Pfam" id="PF02518">
    <property type="entry name" value="HATPase_c"/>
    <property type="match status" value="1"/>
</dbReference>
<dbReference type="GO" id="GO:0005524">
    <property type="term" value="F:ATP binding"/>
    <property type="evidence" value="ECO:0007669"/>
    <property type="project" value="UniProtKB-KW"/>
</dbReference>
<dbReference type="SMART" id="SM00304">
    <property type="entry name" value="HAMP"/>
    <property type="match status" value="1"/>
</dbReference>
<dbReference type="Pfam" id="PF00512">
    <property type="entry name" value="HisKA"/>
    <property type="match status" value="1"/>
</dbReference>
<dbReference type="SUPFAM" id="SSF158472">
    <property type="entry name" value="HAMP domain-like"/>
    <property type="match status" value="1"/>
</dbReference>
<keyword evidence="11 14" id="KW-1133">Transmembrane helix</keyword>
<keyword evidence="7 14" id="KW-0812">Transmembrane</keyword>
<dbReference type="Gene3D" id="6.10.340.10">
    <property type="match status" value="1"/>
</dbReference>
<feature type="domain" description="Histidine kinase" evidence="15">
    <location>
        <begin position="220"/>
        <end position="438"/>
    </location>
</feature>
<sequence length="440" mass="50157">MKTIRIRNFIILFFLLLLLLPWIFLVAAHLIGTKTVSFQLNDTQQRNLSETVHLIETNTENWTNQDWQHQFQSRLKSMNMDVKILSATDQEIFRSNSKDTDTLKKTEQFTIIQDGKVLGKVFIYLPNSRDIQIIAAFTGLLLAFFIIAYEMRKHILKPLEKMSLAARQIAKGDLDVQLPNSRITEIADVRDGFKIMVGGLNESFRKQVALEEERRFVISAVAHDLRTPLFALRGYLDGLEQGIAHSPEKVAKYIEVCKEKSAQLDRLVEDLFTFTKMEYLKMGIEKNGIDLVDVIQKSIDSLYPIANEKHISLNIDFSPEDCIILGDVHLLERVMTNLLDNAVRHTPRHSKIFVKCYKENNKATFTIHDTGRGFDLQDLHRVFEPLYRSEKSRNRSTGGVGLGLTISQRIIKLHGGDLAVDNHSNGGGLVTGWLPLAKIN</sequence>
<dbReference type="PANTHER" id="PTHR45528">
    <property type="entry name" value="SENSOR HISTIDINE KINASE CPXA"/>
    <property type="match status" value="1"/>
</dbReference>
<dbReference type="PANTHER" id="PTHR45528:SF1">
    <property type="entry name" value="SENSOR HISTIDINE KINASE CPXA"/>
    <property type="match status" value="1"/>
</dbReference>